<name>A0A8J3N1I9_9CHLR</name>
<accession>A0A8J3N1I9</accession>
<dbReference type="NCBIfam" id="TIGR00188">
    <property type="entry name" value="rnpA"/>
    <property type="match status" value="1"/>
</dbReference>
<dbReference type="Pfam" id="PF00825">
    <property type="entry name" value="Ribonuclease_P"/>
    <property type="match status" value="1"/>
</dbReference>
<dbReference type="AlphaFoldDB" id="A0A8J3N1I9"/>
<keyword evidence="1" id="KW-0819">tRNA processing</keyword>
<keyword evidence="2" id="KW-0540">Nuclease</keyword>
<dbReference type="Gene3D" id="3.30.230.10">
    <property type="match status" value="1"/>
</dbReference>
<dbReference type="SUPFAM" id="SSF54211">
    <property type="entry name" value="Ribosomal protein S5 domain 2-like"/>
    <property type="match status" value="1"/>
</dbReference>
<dbReference type="InterPro" id="IPR014721">
    <property type="entry name" value="Ribsml_uS5_D2-typ_fold_subgr"/>
</dbReference>
<dbReference type="GO" id="GO:0004526">
    <property type="term" value="F:ribonuclease P activity"/>
    <property type="evidence" value="ECO:0007669"/>
    <property type="project" value="UniProtKB-UniRule"/>
</dbReference>
<comment type="caution">
    <text evidence="7">The sequence shown here is derived from an EMBL/GenBank/DDBJ whole genome shotgun (WGS) entry which is preliminary data.</text>
</comment>
<evidence type="ECO:0000313" key="7">
    <source>
        <dbReference type="EMBL" id="GHO94192.1"/>
    </source>
</evidence>
<evidence type="ECO:0000256" key="2">
    <source>
        <dbReference type="ARBA" id="ARBA00022722"/>
    </source>
</evidence>
<evidence type="ECO:0000256" key="3">
    <source>
        <dbReference type="ARBA" id="ARBA00022759"/>
    </source>
</evidence>
<keyword evidence="8" id="KW-1185">Reference proteome</keyword>
<dbReference type="PANTHER" id="PTHR33992">
    <property type="entry name" value="RIBONUCLEASE P PROTEIN COMPONENT"/>
    <property type="match status" value="1"/>
</dbReference>
<dbReference type="GO" id="GO:0030677">
    <property type="term" value="C:ribonuclease P complex"/>
    <property type="evidence" value="ECO:0007669"/>
    <property type="project" value="TreeGrafter"/>
</dbReference>
<reference evidence="7" key="1">
    <citation type="submission" date="2020-10" db="EMBL/GenBank/DDBJ databases">
        <title>Taxonomic study of unclassified bacteria belonging to the class Ktedonobacteria.</title>
        <authorList>
            <person name="Yabe S."/>
            <person name="Wang C.M."/>
            <person name="Zheng Y."/>
            <person name="Sakai Y."/>
            <person name="Cavaletti L."/>
            <person name="Monciardini P."/>
            <person name="Donadio S."/>
        </authorList>
    </citation>
    <scope>NUCLEOTIDE SEQUENCE</scope>
    <source>
        <strain evidence="7">ID150040</strain>
    </source>
</reference>
<organism evidence="7 8">
    <name type="scientific">Reticulibacter mediterranei</name>
    <dbReference type="NCBI Taxonomy" id="2778369"/>
    <lineage>
        <taxon>Bacteria</taxon>
        <taxon>Bacillati</taxon>
        <taxon>Chloroflexota</taxon>
        <taxon>Ktedonobacteria</taxon>
        <taxon>Ktedonobacterales</taxon>
        <taxon>Reticulibacteraceae</taxon>
        <taxon>Reticulibacter</taxon>
    </lineage>
</organism>
<dbReference type="EC" id="3.1.26.5" evidence="6"/>
<gene>
    <name evidence="7" type="ORF">KSF_042400</name>
</gene>
<dbReference type="GO" id="GO:0000049">
    <property type="term" value="F:tRNA binding"/>
    <property type="evidence" value="ECO:0007669"/>
    <property type="project" value="InterPro"/>
</dbReference>
<evidence type="ECO:0000256" key="4">
    <source>
        <dbReference type="ARBA" id="ARBA00022801"/>
    </source>
</evidence>
<dbReference type="Proteomes" id="UP000597444">
    <property type="component" value="Unassembled WGS sequence"/>
</dbReference>
<protein>
    <recommendedName>
        <fullName evidence="6">Ribonuclease P protein component</fullName>
        <ecNumber evidence="6">3.1.26.5</ecNumber>
    </recommendedName>
</protein>
<keyword evidence="3" id="KW-0255">Endonuclease</keyword>
<dbReference type="GO" id="GO:0042781">
    <property type="term" value="F:3'-tRNA processing endoribonuclease activity"/>
    <property type="evidence" value="ECO:0007669"/>
    <property type="project" value="TreeGrafter"/>
</dbReference>
<keyword evidence="5" id="KW-0694">RNA-binding</keyword>
<sequence>MNVDAKPRIGFVVGKRISKRAVERNYIKRLLGEAIRPVLADLPGGMDIVISAKNQVIGSDLQILRHDIATLLRRAQLLPSARPSEASR</sequence>
<dbReference type="InterPro" id="IPR000100">
    <property type="entry name" value="RNase_P"/>
</dbReference>
<evidence type="ECO:0000256" key="6">
    <source>
        <dbReference type="NCBIfam" id="TIGR00188"/>
    </source>
</evidence>
<proteinExistence type="predicted"/>
<evidence type="ECO:0000313" key="8">
    <source>
        <dbReference type="Proteomes" id="UP000597444"/>
    </source>
</evidence>
<dbReference type="InterPro" id="IPR020568">
    <property type="entry name" value="Ribosomal_Su5_D2-typ_SF"/>
</dbReference>
<dbReference type="EMBL" id="BNJK01000001">
    <property type="protein sequence ID" value="GHO94192.1"/>
    <property type="molecule type" value="Genomic_DNA"/>
</dbReference>
<dbReference type="PANTHER" id="PTHR33992:SF1">
    <property type="entry name" value="RIBONUCLEASE P PROTEIN COMPONENT"/>
    <property type="match status" value="1"/>
</dbReference>
<evidence type="ECO:0000256" key="5">
    <source>
        <dbReference type="ARBA" id="ARBA00022884"/>
    </source>
</evidence>
<evidence type="ECO:0000256" key="1">
    <source>
        <dbReference type="ARBA" id="ARBA00022694"/>
    </source>
</evidence>
<keyword evidence="4" id="KW-0378">Hydrolase</keyword>